<organism evidence="2">
    <name type="scientific">mine drainage metagenome</name>
    <dbReference type="NCBI Taxonomy" id="410659"/>
    <lineage>
        <taxon>unclassified sequences</taxon>
        <taxon>metagenomes</taxon>
        <taxon>ecological metagenomes</taxon>
    </lineage>
</organism>
<reference evidence="2" key="1">
    <citation type="submission" date="2009-10" db="EMBL/GenBank/DDBJ databases">
        <title>Diversity of trophic interactions inside an arsenic-rich microbial ecosystem.</title>
        <authorList>
            <person name="Bertin P.N."/>
            <person name="Heinrich-Salmeron A."/>
            <person name="Pelletier E."/>
            <person name="Goulhen-Chollet F."/>
            <person name="Arsene-Ploetze F."/>
            <person name="Gallien S."/>
            <person name="Calteau A."/>
            <person name="Vallenet D."/>
            <person name="Casiot C."/>
            <person name="Chane-Woon-Ming B."/>
            <person name="Giloteaux L."/>
            <person name="Barakat M."/>
            <person name="Bonnefoy V."/>
            <person name="Bruneel O."/>
            <person name="Chandler M."/>
            <person name="Cleiss J."/>
            <person name="Duran R."/>
            <person name="Elbaz-Poulichet F."/>
            <person name="Fonknechten N."/>
            <person name="Lauga B."/>
            <person name="Mornico D."/>
            <person name="Ortet P."/>
            <person name="Schaeffer C."/>
            <person name="Siguier P."/>
            <person name="Alexander Thil Smith A."/>
            <person name="Van Dorsselaer A."/>
            <person name="Weissenbach J."/>
            <person name="Medigue C."/>
            <person name="Le Paslier D."/>
        </authorList>
    </citation>
    <scope>NUCLEOTIDE SEQUENCE</scope>
</reference>
<dbReference type="EMBL" id="CABR01000032">
    <property type="protein sequence ID" value="CBI09482.1"/>
    <property type="molecule type" value="Genomic_DNA"/>
</dbReference>
<comment type="caution">
    <text evidence="2">The sequence shown here is derived from an EMBL/GenBank/DDBJ whole genome shotgun (WGS) entry which is preliminary data.</text>
</comment>
<gene>
    <name evidence="2" type="ORF">CARN7_0210</name>
</gene>
<protein>
    <submittedName>
        <fullName evidence="2">Uncharacterized protein</fullName>
    </submittedName>
</protein>
<proteinExistence type="predicted"/>
<evidence type="ECO:0000256" key="1">
    <source>
        <dbReference type="SAM" id="MobiDB-lite"/>
    </source>
</evidence>
<feature type="region of interest" description="Disordered" evidence="1">
    <location>
        <begin position="52"/>
        <end position="75"/>
    </location>
</feature>
<dbReference type="AlphaFoldDB" id="E6QQG1"/>
<name>E6QQG1_9ZZZZ</name>
<evidence type="ECO:0000313" key="2">
    <source>
        <dbReference type="EMBL" id="CBI09482.1"/>
    </source>
</evidence>
<sequence length="75" mass="8222">MLVRSKKNVSILAHPGGWALLRTSVGPAAVLMFQSSPTPEGGRYLIPQHPHNFRHRFQSSPTPEGGRYAEKSRGA</sequence>
<accession>E6QQG1</accession>